<gene>
    <name evidence="2" type="ORF">SAMN06273567_112149</name>
</gene>
<evidence type="ECO:0000313" key="2">
    <source>
        <dbReference type="EMBL" id="SMO98209.1"/>
    </source>
</evidence>
<feature type="domain" description="FAD/NAD(P)-binding" evidence="1">
    <location>
        <begin position="15"/>
        <end position="122"/>
    </location>
</feature>
<organism evidence="2 3">
    <name type="scientific">Geodermatophilus aquaeductus</name>
    <dbReference type="NCBI Taxonomy" id="1564161"/>
    <lineage>
        <taxon>Bacteria</taxon>
        <taxon>Bacillati</taxon>
        <taxon>Actinomycetota</taxon>
        <taxon>Actinomycetes</taxon>
        <taxon>Geodermatophilales</taxon>
        <taxon>Geodermatophilaceae</taxon>
        <taxon>Geodermatophilus</taxon>
    </lineage>
</organism>
<dbReference type="EMBL" id="FXTJ01000012">
    <property type="protein sequence ID" value="SMO98209.1"/>
    <property type="molecule type" value="Genomic_DNA"/>
</dbReference>
<dbReference type="AlphaFoldDB" id="A0A521FPW1"/>
<dbReference type="InterPro" id="IPR023753">
    <property type="entry name" value="FAD/NAD-binding_dom"/>
</dbReference>
<evidence type="ECO:0000313" key="3">
    <source>
        <dbReference type="Proteomes" id="UP000317484"/>
    </source>
</evidence>
<sequence length="163" mass="15587">MTSLAARPVPLTATPRCADVVVVGGGTVGAATARALARRGASVVLLERFGPGTGPDDAAARALQASAATDGVLVRHHRRVTAVERRPDGVLVRSAAGAAVRAHAAVVATGAGASGAALARSGAVVSVAADPGTGAQVAADLAEQVADLLLGPASGHVGLAAAG</sequence>
<protein>
    <submittedName>
        <fullName evidence="2">Pyridine nucleotide-disulphide oxidoreductase</fullName>
    </submittedName>
</protein>
<accession>A0A521FPW1</accession>
<name>A0A521FPW1_9ACTN</name>
<dbReference type="RefSeq" id="WP_142460657.1">
    <property type="nucleotide sequence ID" value="NZ_FXTJ01000012.1"/>
</dbReference>
<dbReference type="GO" id="GO:0016491">
    <property type="term" value="F:oxidoreductase activity"/>
    <property type="evidence" value="ECO:0007669"/>
    <property type="project" value="InterPro"/>
</dbReference>
<proteinExistence type="predicted"/>
<dbReference type="Gene3D" id="3.50.50.60">
    <property type="entry name" value="FAD/NAD(P)-binding domain"/>
    <property type="match status" value="2"/>
</dbReference>
<dbReference type="SUPFAM" id="SSF51905">
    <property type="entry name" value="FAD/NAD(P)-binding domain"/>
    <property type="match status" value="1"/>
</dbReference>
<keyword evidence="3" id="KW-1185">Reference proteome</keyword>
<dbReference type="InterPro" id="IPR036188">
    <property type="entry name" value="FAD/NAD-bd_sf"/>
</dbReference>
<dbReference type="Pfam" id="PF07992">
    <property type="entry name" value="Pyr_redox_2"/>
    <property type="match status" value="1"/>
</dbReference>
<evidence type="ECO:0000259" key="1">
    <source>
        <dbReference type="Pfam" id="PF07992"/>
    </source>
</evidence>
<dbReference type="Proteomes" id="UP000317484">
    <property type="component" value="Unassembled WGS sequence"/>
</dbReference>
<reference evidence="2 3" key="1">
    <citation type="submission" date="2017-05" db="EMBL/GenBank/DDBJ databases">
        <authorList>
            <person name="Varghese N."/>
            <person name="Submissions S."/>
        </authorList>
    </citation>
    <scope>NUCLEOTIDE SEQUENCE [LARGE SCALE GENOMIC DNA]</scope>
    <source>
        <strain evidence="2 3">DSM 46834</strain>
    </source>
</reference>
<dbReference type="PANTHER" id="PTHR43014">
    <property type="entry name" value="MERCURIC REDUCTASE"/>
    <property type="match status" value="1"/>
</dbReference>